<protein>
    <submittedName>
        <fullName evidence="1">Uncharacterized protein</fullName>
    </submittedName>
</protein>
<proteinExistence type="predicted"/>
<reference evidence="1" key="1">
    <citation type="submission" date="2014-11" db="EMBL/GenBank/DDBJ databases">
        <authorList>
            <person name="Amaro Gonzalez C."/>
        </authorList>
    </citation>
    <scope>NUCLEOTIDE SEQUENCE</scope>
</reference>
<reference evidence="1" key="2">
    <citation type="journal article" date="2015" name="Fish Shellfish Immunol.">
        <title>Early steps in the European eel (Anguilla anguilla)-Vibrio vulnificus interaction in the gills: Role of the RtxA13 toxin.</title>
        <authorList>
            <person name="Callol A."/>
            <person name="Pajuelo D."/>
            <person name="Ebbesson L."/>
            <person name="Teles M."/>
            <person name="MacKenzie S."/>
            <person name="Amaro C."/>
        </authorList>
    </citation>
    <scope>NUCLEOTIDE SEQUENCE</scope>
</reference>
<name>A0A0E9S6D0_ANGAN</name>
<accession>A0A0E9S6D0</accession>
<dbReference type="EMBL" id="GBXM01072474">
    <property type="protein sequence ID" value="JAH36103.1"/>
    <property type="molecule type" value="Transcribed_RNA"/>
</dbReference>
<organism evidence="1">
    <name type="scientific">Anguilla anguilla</name>
    <name type="common">European freshwater eel</name>
    <name type="synonym">Muraena anguilla</name>
    <dbReference type="NCBI Taxonomy" id="7936"/>
    <lineage>
        <taxon>Eukaryota</taxon>
        <taxon>Metazoa</taxon>
        <taxon>Chordata</taxon>
        <taxon>Craniata</taxon>
        <taxon>Vertebrata</taxon>
        <taxon>Euteleostomi</taxon>
        <taxon>Actinopterygii</taxon>
        <taxon>Neopterygii</taxon>
        <taxon>Teleostei</taxon>
        <taxon>Anguilliformes</taxon>
        <taxon>Anguillidae</taxon>
        <taxon>Anguilla</taxon>
    </lineage>
</organism>
<dbReference type="AlphaFoldDB" id="A0A0E9S6D0"/>
<evidence type="ECO:0000313" key="1">
    <source>
        <dbReference type="EMBL" id="JAH36103.1"/>
    </source>
</evidence>
<sequence length="40" mass="4638">MIKYAIKDQLKNWSADGCKSQKSCHALFQKDCSYRCVLIN</sequence>